<name>A0A0D9XV92_9ORYZ</name>
<sequence length="135" mass="15066">MASHHTTNALPGPPTNTPMTTATTASYSPRRLTRPDQMQARRSGSRRIRRRTDRVGAVQICSFSSQWSSSPHLSDESTLGEDEDVFLKETFLPSVYPHVRSAFAEEEGNGIAHVGSDDHDDDTDKSDHEELKMHM</sequence>
<dbReference type="Gramene" id="LPERR11G19090.1">
    <property type="protein sequence ID" value="LPERR11G19090.1"/>
    <property type="gene ID" value="LPERR11G19090"/>
</dbReference>
<feature type="compositionally biased region" description="Basic residues" evidence="1">
    <location>
        <begin position="43"/>
        <end position="52"/>
    </location>
</feature>
<feature type="region of interest" description="Disordered" evidence="1">
    <location>
        <begin position="1"/>
        <end position="55"/>
    </location>
</feature>
<evidence type="ECO:0000313" key="3">
    <source>
        <dbReference type="Proteomes" id="UP000032180"/>
    </source>
</evidence>
<reference evidence="2 3" key="1">
    <citation type="submission" date="2012-08" db="EMBL/GenBank/DDBJ databases">
        <title>Oryza genome evolution.</title>
        <authorList>
            <person name="Wing R.A."/>
        </authorList>
    </citation>
    <scope>NUCLEOTIDE SEQUENCE</scope>
</reference>
<feature type="compositionally biased region" description="Basic and acidic residues" evidence="1">
    <location>
        <begin position="125"/>
        <end position="135"/>
    </location>
</feature>
<keyword evidence="3" id="KW-1185">Reference proteome</keyword>
<evidence type="ECO:0000256" key="1">
    <source>
        <dbReference type="SAM" id="MobiDB-lite"/>
    </source>
</evidence>
<reference evidence="3" key="2">
    <citation type="submission" date="2013-12" db="EMBL/GenBank/DDBJ databases">
        <authorList>
            <person name="Yu Y."/>
            <person name="Lee S."/>
            <person name="de Baynast K."/>
            <person name="Wissotski M."/>
            <person name="Liu L."/>
            <person name="Talag J."/>
            <person name="Goicoechea J."/>
            <person name="Angelova A."/>
            <person name="Jetty R."/>
            <person name="Kudrna D."/>
            <person name="Golser W."/>
            <person name="Rivera L."/>
            <person name="Zhang J."/>
            <person name="Wing R."/>
        </authorList>
    </citation>
    <scope>NUCLEOTIDE SEQUENCE</scope>
</reference>
<reference evidence="2" key="3">
    <citation type="submission" date="2015-04" db="UniProtKB">
        <authorList>
            <consortium name="EnsemblPlants"/>
        </authorList>
    </citation>
    <scope>IDENTIFICATION</scope>
</reference>
<accession>A0A0D9XV92</accession>
<organism evidence="2 3">
    <name type="scientific">Leersia perrieri</name>
    <dbReference type="NCBI Taxonomy" id="77586"/>
    <lineage>
        <taxon>Eukaryota</taxon>
        <taxon>Viridiplantae</taxon>
        <taxon>Streptophyta</taxon>
        <taxon>Embryophyta</taxon>
        <taxon>Tracheophyta</taxon>
        <taxon>Spermatophyta</taxon>
        <taxon>Magnoliopsida</taxon>
        <taxon>Liliopsida</taxon>
        <taxon>Poales</taxon>
        <taxon>Poaceae</taxon>
        <taxon>BOP clade</taxon>
        <taxon>Oryzoideae</taxon>
        <taxon>Oryzeae</taxon>
        <taxon>Oryzinae</taxon>
        <taxon>Leersia</taxon>
    </lineage>
</organism>
<protein>
    <submittedName>
        <fullName evidence="2">Uncharacterized protein</fullName>
    </submittedName>
</protein>
<dbReference type="HOGENOM" id="CLU_1962747_0_0_1"/>
<dbReference type="Proteomes" id="UP000032180">
    <property type="component" value="Chromosome 11"/>
</dbReference>
<dbReference type="EnsemblPlants" id="LPERR11G19090.1">
    <property type="protein sequence ID" value="LPERR11G19090.1"/>
    <property type="gene ID" value="LPERR11G19090"/>
</dbReference>
<evidence type="ECO:0000313" key="2">
    <source>
        <dbReference type="EnsemblPlants" id="LPERR11G19090.1"/>
    </source>
</evidence>
<proteinExistence type="predicted"/>
<dbReference type="AlphaFoldDB" id="A0A0D9XV92"/>
<feature type="region of interest" description="Disordered" evidence="1">
    <location>
        <begin position="107"/>
        <end position="135"/>
    </location>
</feature>